<feature type="domain" description="HTH luxR-type" evidence="3">
    <location>
        <begin position="847"/>
        <end position="912"/>
    </location>
</feature>
<dbReference type="GO" id="GO:0004016">
    <property type="term" value="F:adenylate cyclase activity"/>
    <property type="evidence" value="ECO:0007669"/>
    <property type="project" value="TreeGrafter"/>
</dbReference>
<evidence type="ECO:0000313" key="5">
    <source>
        <dbReference type="Proteomes" id="UP000245639"/>
    </source>
</evidence>
<reference evidence="4 5" key="1">
    <citation type="submission" date="2018-04" db="EMBL/GenBank/DDBJ databases">
        <title>Genomic Encyclopedia of Type Strains, Phase IV (KMG-IV): sequencing the most valuable type-strain genomes for metagenomic binning, comparative biology and taxonomic classification.</title>
        <authorList>
            <person name="Goeker M."/>
        </authorList>
    </citation>
    <scope>NUCLEOTIDE SEQUENCE [LARGE SCALE GENOMIC DNA]</scope>
    <source>
        <strain evidence="4 5">DSM 45771</strain>
    </source>
</reference>
<dbReference type="InterPro" id="IPR027417">
    <property type="entry name" value="P-loop_NTPase"/>
</dbReference>
<dbReference type="RefSeq" id="WP_116706236.1">
    <property type="nucleotide sequence ID" value="NZ_QEKW01000001.1"/>
</dbReference>
<sequence length="913" mass="95653">MDAVPPGREHETAVLVSALDDACAGQGTAVLVVGEAGIGKSTLLGALLDAAEHRGLPALLGRASPDLGSPAFWPWTRLLGSPAARDRGLDPAVLDLAVAAEGPEASDARARFRAVADTADALAAAADAGLVVAVEDVHAADEASLTLLRHLAGEVVATRGPALLLVATSREPVPEGLDEAVPVVLRPGRLGREAVRELLRRRDGHEPDEAGVDTLLHVSAGHPLHLRELLRAPEVHAGAVASLVRRRVAGLSPGATDLLATAAVAGEEVELGLLGAPEPAVLAEVLAAGLLHADPRDAGRMRWSHALLRAACRDGLPAARRRAEHGRLADALPATRTGEVARHRLAAAVSPEGRAAAAAACRAAAESATARRAPDDAAGWYRRALDVTDDPELRTELRLALARALVRADRTTDAIDEAAAVLDAAEPAGRADLAAGAAVVVRGIGPDLVAGRIEGLVQRAGALLAGEDSARRARVLAQEAMVAAVRGRPDEAAEISARALAMADRHEHEPEGVDAVLHALHARYEVCGGPGHVDARLAVGRRTIALGQATQRPEALVWGHVWRIDDAFELGATDVVDVGIEALGAVADRLGGSLARWHELRARAARAHLVGRYEDAFVLAGRFRDVGRRSQDPTAEPLYEAFVSLLHRDLGSLAAWRPGGEAFARMRHLPIFWATAGVAYLDRGDEELARTLYDELRPHLFAVPHTNRWRPVACCGSELAVAFGDTEVVGAVLAQLRPHTALRGDSSTGCPGPVARFAAAAARHVGEHDEAVRLAEQAVTSDRRLGAVPGLARSDLELGRSLASRAGTGDRERARGVLDEARTVARRLGLRPTLEGASALLAELTGLGPGAGSLTARERETVALVVTGLANREVAARLVISERTVESHVRHALAKLGLHNRTQLAAWAADALS</sequence>
<dbReference type="GO" id="GO:0003677">
    <property type="term" value="F:DNA binding"/>
    <property type="evidence" value="ECO:0007669"/>
    <property type="project" value="InterPro"/>
</dbReference>
<comment type="caution">
    <text evidence="4">The sequence shown here is derived from an EMBL/GenBank/DDBJ whole genome shotgun (WGS) entry which is preliminary data.</text>
</comment>
<keyword evidence="1" id="KW-0547">Nucleotide-binding</keyword>
<name>A0A2U1FQE1_9PSEU</name>
<dbReference type="GO" id="GO:0005737">
    <property type="term" value="C:cytoplasm"/>
    <property type="evidence" value="ECO:0007669"/>
    <property type="project" value="TreeGrafter"/>
</dbReference>
<accession>A0A2U1FQE1</accession>
<dbReference type="Pfam" id="PF00196">
    <property type="entry name" value="GerE"/>
    <property type="match status" value="1"/>
</dbReference>
<organism evidence="4 5">
    <name type="scientific">Actinomycetospora cinnamomea</name>
    <dbReference type="NCBI Taxonomy" id="663609"/>
    <lineage>
        <taxon>Bacteria</taxon>
        <taxon>Bacillati</taxon>
        <taxon>Actinomycetota</taxon>
        <taxon>Actinomycetes</taxon>
        <taxon>Pseudonocardiales</taxon>
        <taxon>Pseudonocardiaceae</taxon>
        <taxon>Actinomycetospora</taxon>
    </lineage>
</organism>
<keyword evidence="2" id="KW-0067">ATP-binding</keyword>
<dbReference type="PROSITE" id="PS50043">
    <property type="entry name" value="HTH_LUXR_2"/>
    <property type="match status" value="1"/>
</dbReference>
<dbReference type="AlphaFoldDB" id="A0A2U1FQE1"/>
<evidence type="ECO:0000259" key="3">
    <source>
        <dbReference type="PROSITE" id="PS50043"/>
    </source>
</evidence>
<dbReference type="SMART" id="SM00421">
    <property type="entry name" value="HTH_LUXR"/>
    <property type="match status" value="1"/>
</dbReference>
<keyword evidence="5" id="KW-1185">Reference proteome</keyword>
<dbReference type="InterPro" id="IPR036388">
    <property type="entry name" value="WH-like_DNA-bd_sf"/>
</dbReference>
<evidence type="ECO:0000256" key="2">
    <source>
        <dbReference type="ARBA" id="ARBA00022840"/>
    </source>
</evidence>
<dbReference type="InterPro" id="IPR000792">
    <property type="entry name" value="Tscrpt_reg_LuxR_C"/>
</dbReference>
<dbReference type="Gene3D" id="1.10.10.10">
    <property type="entry name" value="Winged helix-like DNA-binding domain superfamily/Winged helix DNA-binding domain"/>
    <property type="match status" value="1"/>
</dbReference>
<dbReference type="PANTHER" id="PTHR16305:SF35">
    <property type="entry name" value="TRANSCRIPTIONAL ACTIVATOR DOMAIN"/>
    <property type="match status" value="1"/>
</dbReference>
<protein>
    <submittedName>
        <fullName evidence="4">Regulatory LuxR family protein</fullName>
    </submittedName>
</protein>
<proteinExistence type="predicted"/>
<evidence type="ECO:0000256" key="1">
    <source>
        <dbReference type="ARBA" id="ARBA00022741"/>
    </source>
</evidence>
<dbReference type="Pfam" id="PF13191">
    <property type="entry name" value="AAA_16"/>
    <property type="match status" value="1"/>
</dbReference>
<dbReference type="PROSITE" id="PS00622">
    <property type="entry name" value="HTH_LUXR_1"/>
    <property type="match status" value="1"/>
</dbReference>
<dbReference type="PANTHER" id="PTHR16305">
    <property type="entry name" value="TESTICULAR SOLUBLE ADENYLYL CYCLASE"/>
    <property type="match status" value="1"/>
</dbReference>
<dbReference type="SUPFAM" id="SSF46894">
    <property type="entry name" value="C-terminal effector domain of the bipartite response regulators"/>
    <property type="match status" value="1"/>
</dbReference>
<dbReference type="GO" id="GO:0005524">
    <property type="term" value="F:ATP binding"/>
    <property type="evidence" value="ECO:0007669"/>
    <property type="project" value="UniProtKB-KW"/>
</dbReference>
<dbReference type="GO" id="GO:0006355">
    <property type="term" value="P:regulation of DNA-templated transcription"/>
    <property type="evidence" value="ECO:0007669"/>
    <property type="project" value="InterPro"/>
</dbReference>
<dbReference type="CDD" id="cd06170">
    <property type="entry name" value="LuxR_C_like"/>
    <property type="match status" value="1"/>
</dbReference>
<evidence type="ECO:0000313" key="4">
    <source>
        <dbReference type="EMBL" id="PVZ14369.1"/>
    </source>
</evidence>
<dbReference type="SUPFAM" id="SSF52540">
    <property type="entry name" value="P-loop containing nucleoside triphosphate hydrolases"/>
    <property type="match status" value="1"/>
</dbReference>
<dbReference type="PRINTS" id="PR00038">
    <property type="entry name" value="HTHLUXR"/>
</dbReference>
<dbReference type="Proteomes" id="UP000245639">
    <property type="component" value="Unassembled WGS sequence"/>
</dbReference>
<gene>
    <name evidence="4" type="ORF">C8D89_101233</name>
</gene>
<dbReference type="InterPro" id="IPR016032">
    <property type="entry name" value="Sig_transdc_resp-reg_C-effctor"/>
</dbReference>
<dbReference type="InterPro" id="IPR041664">
    <property type="entry name" value="AAA_16"/>
</dbReference>
<dbReference type="EMBL" id="QEKW01000001">
    <property type="protein sequence ID" value="PVZ14369.1"/>
    <property type="molecule type" value="Genomic_DNA"/>
</dbReference>
<dbReference type="OrthoDB" id="3543649at2"/>